<comment type="caution">
    <text evidence="7">The sequence shown here is derived from an EMBL/GenBank/DDBJ whole genome shotgun (WGS) entry which is preliminary data.</text>
</comment>
<feature type="domain" description="RNA polymerase sigma-70 region 2" evidence="5">
    <location>
        <begin position="24"/>
        <end position="91"/>
    </location>
</feature>
<evidence type="ECO:0000256" key="3">
    <source>
        <dbReference type="ARBA" id="ARBA00023082"/>
    </source>
</evidence>
<reference evidence="7 8" key="1">
    <citation type="submission" date="2019-11" db="EMBL/GenBank/DDBJ databases">
        <title>Genome analysis of Rhizobacterium cereale a novel genus and species isolated from maize roots in North Spain.</title>
        <authorList>
            <person name="Menendez E."/>
            <person name="Flores-Felix J.D."/>
            <person name="Ramirez-Bahena M.-H."/>
            <person name="Igual J.M."/>
            <person name="Garcia-Fraile P."/>
            <person name="Peix A."/>
            <person name="Velazquez E."/>
        </authorList>
    </citation>
    <scope>NUCLEOTIDE SEQUENCE [LARGE SCALE GENOMIC DNA]</scope>
    <source>
        <strain evidence="7 8">RZME27</strain>
    </source>
</reference>
<dbReference type="InterPro" id="IPR013325">
    <property type="entry name" value="RNA_pol_sigma_r2"/>
</dbReference>
<keyword evidence="3" id="KW-0731">Sigma factor</keyword>
<dbReference type="SUPFAM" id="SSF88659">
    <property type="entry name" value="Sigma3 and sigma4 domains of RNA polymerase sigma factors"/>
    <property type="match status" value="1"/>
</dbReference>
<dbReference type="InterPro" id="IPR013324">
    <property type="entry name" value="RNA_pol_sigma_r3/r4-like"/>
</dbReference>
<evidence type="ECO:0000313" key="8">
    <source>
        <dbReference type="Proteomes" id="UP000435138"/>
    </source>
</evidence>
<dbReference type="PANTHER" id="PTHR43133:SF62">
    <property type="entry name" value="RNA POLYMERASE SIGMA FACTOR SIGZ"/>
    <property type="match status" value="1"/>
</dbReference>
<accession>A0A6A8A5Z2</accession>
<dbReference type="RefSeq" id="WP_153352229.1">
    <property type="nucleotide sequence ID" value="NZ_JAYKOO010000003.1"/>
</dbReference>
<dbReference type="Pfam" id="PF08281">
    <property type="entry name" value="Sigma70_r4_2"/>
    <property type="match status" value="1"/>
</dbReference>
<keyword evidence="8" id="KW-1185">Reference proteome</keyword>
<dbReference type="GO" id="GO:0003677">
    <property type="term" value="F:DNA binding"/>
    <property type="evidence" value="ECO:0007669"/>
    <property type="project" value="InterPro"/>
</dbReference>
<comment type="similarity">
    <text evidence="1">Belongs to the sigma-70 factor family. ECF subfamily.</text>
</comment>
<evidence type="ECO:0000256" key="4">
    <source>
        <dbReference type="ARBA" id="ARBA00023163"/>
    </source>
</evidence>
<protein>
    <submittedName>
        <fullName evidence="7">Sigma-70 family RNA polymerase sigma factor</fullName>
    </submittedName>
</protein>
<dbReference type="SUPFAM" id="SSF88946">
    <property type="entry name" value="Sigma2 domain of RNA polymerase sigma factors"/>
    <property type="match status" value="1"/>
</dbReference>
<dbReference type="PANTHER" id="PTHR43133">
    <property type="entry name" value="RNA POLYMERASE ECF-TYPE SIGMA FACTO"/>
    <property type="match status" value="1"/>
</dbReference>
<dbReference type="InterPro" id="IPR014284">
    <property type="entry name" value="RNA_pol_sigma-70_dom"/>
</dbReference>
<keyword evidence="2" id="KW-0805">Transcription regulation</keyword>
<dbReference type="Gene3D" id="1.10.10.10">
    <property type="entry name" value="Winged helix-like DNA-binding domain superfamily/Winged helix DNA-binding domain"/>
    <property type="match status" value="1"/>
</dbReference>
<dbReference type="AlphaFoldDB" id="A0A6A8A5Z2"/>
<dbReference type="GO" id="GO:0016987">
    <property type="term" value="F:sigma factor activity"/>
    <property type="evidence" value="ECO:0007669"/>
    <property type="project" value="UniProtKB-KW"/>
</dbReference>
<dbReference type="NCBIfam" id="NF009167">
    <property type="entry name" value="PRK12514.1"/>
    <property type="match status" value="1"/>
</dbReference>
<dbReference type="InterPro" id="IPR013249">
    <property type="entry name" value="RNA_pol_sigma70_r4_t2"/>
</dbReference>
<dbReference type="InterPro" id="IPR007627">
    <property type="entry name" value="RNA_pol_sigma70_r2"/>
</dbReference>
<evidence type="ECO:0000259" key="5">
    <source>
        <dbReference type="Pfam" id="PF04542"/>
    </source>
</evidence>
<organism evidence="7 8">
    <name type="scientific">Endobacterium cereale</name>
    <dbReference type="NCBI Taxonomy" id="2663029"/>
    <lineage>
        <taxon>Bacteria</taxon>
        <taxon>Pseudomonadati</taxon>
        <taxon>Pseudomonadota</taxon>
        <taxon>Alphaproteobacteria</taxon>
        <taxon>Hyphomicrobiales</taxon>
        <taxon>Rhizobiaceae</taxon>
        <taxon>Endobacterium</taxon>
    </lineage>
</organism>
<dbReference type="Pfam" id="PF04542">
    <property type="entry name" value="Sigma70_r2"/>
    <property type="match status" value="1"/>
</dbReference>
<dbReference type="EMBL" id="WIXI01000022">
    <property type="protein sequence ID" value="MQY44676.1"/>
    <property type="molecule type" value="Genomic_DNA"/>
</dbReference>
<dbReference type="InterPro" id="IPR039425">
    <property type="entry name" value="RNA_pol_sigma-70-like"/>
</dbReference>
<dbReference type="InterPro" id="IPR036388">
    <property type="entry name" value="WH-like_DNA-bd_sf"/>
</dbReference>
<dbReference type="NCBIfam" id="TIGR02937">
    <property type="entry name" value="sigma70-ECF"/>
    <property type="match status" value="1"/>
</dbReference>
<dbReference type="Proteomes" id="UP000435138">
    <property type="component" value="Unassembled WGS sequence"/>
</dbReference>
<dbReference type="Gene3D" id="1.10.1740.10">
    <property type="match status" value="1"/>
</dbReference>
<evidence type="ECO:0000313" key="7">
    <source>
        <dbReference type="EMBL" id="MQY44676.1"/>
    </source>
</evidence>
<evidence type="ECO:0000256" key="1">
    <source>
        <dbReference type="ARBA" id="ARBA00010641"/>
    </source>
</evidence>
<proteinExistence type="inferred from homology"/>
<evidence type="ECO:0000259" key="6">
    <source>
        <dbReference type="Pfam" id="PF08281"/>
    </source>
</evidence>
<dbReference type="GO" id="GO:0006352">
    <property type="term" value="P:DNA-templated transcription initiation"/>
    <property type="evidence" value="ECO:0007669"/>
    <property type="project" value="InterPro"/>
</dbReference>
<sequence>MAGEDLAGMISRVSLGDRAAFSALYSATSPKLFSVCLRILKDRTDAEDALQEIFVKIWHRADRFASSGINPLGWLMAIARNHSIDLLRARKPVASNIDEEGWDIADSGADPEQAAVLKGEGKRIDTCMEELESDRAGAVRSAYVEGLSYQELADRHAVPLNTMRTWLRRSLLKLRECLDR</sequence>
<feature type="domain" description="RNA polymerase sigma factor 70 region 4 type 2" evidence="6">
    <location>
        <begin position="123"/>
        <end position="174"/>
    </location>
</feature>
<keyword evidence="4" id="KW-0804">Transcription</keyword>
<evidence type="ECO:0000256" key="2">
    <source>
        <dbReference type="ARBA" id="ARBA00023015"/>
    </source>
</evidence>
<gene>
    <name evidence="7" type="ORF">GAO09_01135</name>
</gene>
<name>A0A6A8A5Z2_9HYPH</name>